<dbReference type="InterPro" id="IPR045863">
    <property type="entry name" value="CorA_TM1_TM2"/>
</dbReference>
<dbReference type="PANTHER" id="PTHR46494:SF1">
    <property type="entry name" value="CORA FAMILY METAL ION TRANSPORTER (EUROFUNG)"/>
    <property type="match status" value="1"/>
</dbReference>
<evidence type="ECO:0000313" key="7">
    <source>
        <dbReference type="Proteomes" id="UP000653056"/>
    </source>
</evidence>
<evidence type="ECO:0000256" key="1">
    <source>
        <dbReference type="ARBA" id="ARBA00004651"/>
    </source>
</evidence>
<sequence>MPLTFIVGIYGMNFENMPELGFKYAYFVVLAFMFGIGTGLTWIFRRKGWI</sequence>
<dbReference type="Proteomes" id="UP000653056">
    <property type="component" value="Unassembled WGS sequence"/>
</dbReference>
<dbReference type="InterPro" id="IPR002523">
    <property type="entry name" value="MgTranspt_CorA/ZnTranspt_ZntB"/>
</dbReference>
<evidence type="ECO:0000256" key="3">
    <source>
        <dbReference type="ARBA" id="ARBA00022989"/>
    </source>
</evidence>
<name>A0ABQ2YXD8_9GAMM</name>
<dbReference type="SUPFAM" id="SSF144083">
    <property type="entry name" value="Magnesium transport protein CorA, transmembrane region"/>
    <property type="match status" value="1"/>
</dbReference>
<organism evidence="6 7">
    <name type="scientific">Litchfieldella qijiaojingensis</name>
    <dbReference type="NCBI Taxonomy" id="980347"/>
    <lineage>
        <taxon>Bacteria</taxon>
        <taxon>Pseudomonadati</taxon>
        <taxon>Pseudomonadota</taxon>
        <taxon>Gammaproteobacteria</taxon>
        <taxon>Oceanospirillales</taxon>
        <taxon>Halomonadaceae</taxon>
        <taxon>Litchfieldella</taxon>
    </lineage>
</organism>
<dbReference type="EMBL" id="BMXS01000014">
    <property type="protein sequence ID" value="GGX98527.1"/>
    <property type="molecule type" value="Genomic_DNA"/>
</dbReference>
<keyword evidence="3 5" id="KW-1133">Transmembrane helix</keyword>
<keyword evidence="7" id="KW-1185">Reference proteome</keyword>
<comment type="subcellular location">
    <subcellularLocation>
        <location evidence="1">Cell membrane</location>
        <topology evidence="1">Multi-pass membrane protein</topology>
    </subcellularLocation>
</comment>
<comment type="caution">
    <text evidence="6">The sequence shown here is derived from an EMBL/GenBank/DDBJ whole genome shotgun (WGS) entry which is preliminary data.</text>
</comment>
<evidence type="ECO:0000256" key="4">
    <source>
        <dbReference type="ARBA" id="ARBA00023136"/>
    </source>
</evidence>
<protein>
    <recommendedName>
        <fullName evidence="8">Magnesium and cobalt transport protein CorA</fullName>
    </recommendedName>
</protein>
<evidence type="ECO:0000256" key="5">
    <source>
        <dbReference type="SAM" id="Phobius"/>
    </source>
</evidence>
<evidence type="ECO:0008006" key="8">
    <source>
        <dbReference type="Google" id="ProtNLM"/>
    </source>
</evidence>
<feature type="transmembrane region" description="Helical" evidence="5">
    <location>
        <begin position="24"/>
        <end position="44"/>
    </location>
</feature>
<evidence type="ECO:0000313" key="6">
    <source>
        <dbReference type="EMBL" id="GGX98527.1"/>
    </source>
</evidence>
<proteinExistence type="predicted"/>
<accession>A0ABQ2YXD8</accession>
<reference evidence="7" key="1">
    <citation type="journal article" date="2019" name="Int. J. Syst. Evol. Microbiol.">
        <title>The Global Catalogue of Microorganisms (GCM) 10K type strain sequencing project: providing services to taxonomists for standard genome sequencing and annotation.</title>
        <authorList>
            <consortium name="The Broad Institute Genomics Platform"/>
            <consortium name="The Broad Institute Genome Sequencing Center for Infectious Disease"/>
            <person name="Wu L."/>
            <person name="Ma J."/>
        </authorList>
    </citation>
    <scope>NUCLEOTIDE SEQUENCE [LARGE SCALE GENOMIC DNA]</scope>
    <source>
        <strain evidence="7">KCTC 22228</strain>
    </source>
</reference>
<dbReference type="Pfam" id="PF01544">
    <property type="entry name" value="CorA"/>
    <property type="match status" value="1"/>
</dbReference>
<evidence type="ECO:0000256" key="2">
    <source>
        <dbReference type="ARBA" id="ARBA00022692"/>
    </source>
</evidence>
<dbReference type="PANTHER" id="PTHR46494">
    <property type="entry name" value="CORA FAMILY METAL ION TRANSPORTER (EUROFUNG)"/>
    <property type="match status" value="1"/>
</dbReference>
<keyword evidence="2 5" id="KW-0812">Transmembrane</keyword>
<keyword evidence="4 5" id="KW-0472">Membrane</keyword>
<dbReference type="Gene3D" id="1.20.58.340">
    <property type="entry name" value="Magnesium transport protein CorA, transmembrane region"/>
    <property type="match status" value="1"/>
</dbReference>
<gene>
    <name evidence="6" type="ORF">GCM10007160_27580</name>
</gene>